<dbReference type="InterPro" id="IPR027417">
    <property type="entry name" value="P-loop_NTPase"/>
</dbReference>
<sequence length="265" mass="29596">MTFASVIRNIEKSPLTAELIQKLEKNGNLTLTGLARLPKGLISTAFARCQGKNLLIICANLEEAARWAAQLEAMTWKGVFFYPTSEACPYERFNRESEMIWGQMQVLSALRRSSGQALISHQEAGIAIVTTEKALQPHLPPREVFEQYSDNFAVGRVIEAKNLDLTLARLGYERVSLVETEGQWSRRGDIVDIFPVSAELPVRLEFFGDELEKLREFDPATQRSLDSIPNLLLTPTSFASIIAPSLPPTVADYLEAEEREKLANG</sequence>
<dbReference type="SUPFAM" id="SSF52540">
    <property type="entry name" value="P-loop containing nucleoside triphosphate hydrolases"/>
    <property type="match status" value="1"/>
</dbReference>
<dbReference type="InterPro" id="IPR041471">
    <property type="entry name" value="UvrB_inter"/>
</dbReference>
<dbReference type="Pfam" id="PF17757">
    <property type="entry name" value="UvrB_inter"/>
    <property type="match status" value="1"/>
</dbReference>
<keyword evidence="2" id="KW-0067">ATP-binding</keyword>
<organism evidence="4">
    <name type="scientific">Microcystis aeruginosa (strain PCC 7806)</name>
    <dbReference type="NCBI Taxonomy" id="267872"/>
    <lineage>
        <taxon>Bacteria</taxon>
        <taxon>Bacillati</taxon>
        <taxon>Cyanobacteriota</taxon>
        <taxon>Cyanophyceae</taxon>
        <taxon>Oscillatoriophycideae</taxon>
        <taxon>Chroococcales</taxon>
        <taxon>Microcystaceae</taxon>
        <taxon>Microcystis</taxon>
    </lineage>
</organism>
<protein>
    <submittedName>
        <fullName evidence="4">Mfd protein</fullName>
    </submittedName>
</protein>
<name>A8YN89_MICA7</name>
<dbReference type="GO" id="GO:0016887">
    <property type="term" value="F:ATP hydrolysis activity"/>
    <property type="evidence" value="ECO:0007669"/>
    <property type="project" value="InterPro"/>
</dbReference>
<dbReference type="EMBL" id="AM778958">
    <property type="protein sequence ID" value="CAO88436.1"/>
    <property type="molecule type" value="Genomic_DNA"/>
</dbReference>
<keyword evidence="1" id="KW-0547">Nucleotide-binding</keyword>
<evidence type="ECO:0000256" key="1">
    <source>
        <dbReference type="ARBA" id="ARBA00022741"/>
    </source>
</evidence>
<gene>
    <name evidence="4" type="primary">mfd</name>
    <name evidence="4" type="ORF">IPF_6106</name>
</gene>
<dbReference type="GO" id="GO:0003677">
    <property type="term" value="F:DNA binding"/>
    <property type="evidence" value="ECO:0007669"/>
    <property type="project" value="InterPro"/>
</dbReference>
<dbReference type="InterPro" id="IPR004807">
    <property type="entry name" value="UvrB"/>
</dbReference>
<proteinExistence type="predicted"/>
<dbReference type="AlphaFoldDB" id="A8YN89"/>
<dbReference type="Gene3D" id="3.30.2060.10">
    <property type="entry name" value="Penicillin-binding protein 1b domain"/>
    <property type="match status" value="1"/>
</dbReference>
<feature type="domain" description="UvrB interaction" evidence="3">
    <location>
        <begin position="152"/>
        <end position="237"/>
    </location>
</feature>
<dbReference type="GO" id="GO:0005524">
    <property type="term" value="F:ATP binding"/>
    <property type="evidence" value="ECO:0007669"/>
    <property type="project" value="UniProtKB-KW"/>
</dbReference>
<evidence type="ECO:0000259" key="3">
    <source>
        <dbReference type="Pfam" id="PF17757"/>
    </source>
</evidence>
<accession>A8YN89</accession>
<dbReference type="GO" id="GO:0009380">
    <property type="term" value="C:excinuclease repair complex"/>
    <property type="evidence" value="ECO:0007669"/>
    <property type="project" value="InterPro"/>
</dbReference>
<dbReference type="PANTHER" id="PTHR24029">
    <property type="entry name" value="UVRABC SYSTEM PROTEIN B"/>
    <property type="match status" value="1"/>
</dbReference>
<evidence type="ECO:0000313" key="4">
    <source>
        <dbReference type="EMBL" id="CAO88436.1"/>
    </source>
</evidence>
<evidence type="ECO:0000256" key="2">
    <source>
        <dbReference type="ARBA" id="ARBA00022840"/>
    </source>
</evidence>
<dbReference type="GO" id="GO:0006289">
    <property type="term" value="P:nucleotide-excision repair"/>
    <property type="evidence" value="ECO:0007669"/>
    <property type="project" value="InterPro"/>
</dbReference>
<reference evidence="4" key="1">
    <citation type="submission" date="2007-08" db="EMBL/GenBank/DDBJ databases">
        <authorList>
            <person name="Frangeul L."/>
        </authorList>
    </citation>
    <scope>NUCLEOTIDE SEQUENCE</scope>
    <source>
        <strain evidence="4">PCC 7806</strain>
    </source>
</reference>
<dbReference type="PANTHER" id="PTHR24029:SF1">
    <property type="entry name" value="TRANSCRIPTION-REPAIR-COUPLING FACTOR"/>
    <property type="match status" value="1"/>
</dbReference>